<dbReference type="EMBL" id="CAVMJV010000020">
    <property type="protein sequence ID" value="CAK5066023.1"/>
    <property type="molecule type" value="Genomic_DNA"/>
</dbReference>
<name>A0ACB0YW52_MELEN</name>
<evidence type="ECO:0000313" key="1">
    <source>
        <dbReference type="EMBL" id="CAK5066023.1"/>
    </source>
</evidence>
<keyword evidence="2" id="KW-1185">Reference proteome</keyword>
<reference evidence="1" key="1">
    <citation type="submission" date="2023-11" db="EMBL/GenBank/DDBJ databases">
        <authorList>
            <person name="Poullet M."/>
        </authorList>
    </citation>
    <scope>NUCLEOTIDE SEQUENCE</scope>
    <source>
        <strain evidence="1">E1834</strain>
    </source>
</reference>
<proteinExistence type="predicted"/>
<evidence type="ECO:0000313" key="2">
    <source>
        <dbReference type="Proteomes" id="UP001497535"/>
    </source>
</evidence>
<sequence>MLFIRRSTINCPCSTLQYFNSRHFQLPQSIQRLICSSQQFSSITTTSDEFKYILAMFPYPSGRLHMGHLRVYTLSDALSRYYALKGYKVLHPIGWDAFGLPAENAAIQRGIDPADWTFRFLLNNFFVNYF</sequence>
<gene>
    <name evidence="1" type="ORF">MENTE1834_LOCUS17441</name>
</gene>
<protein>
    <submittedName>
        <fullName evidence="1">Uncharacterized protein</fullName>
    </submittedName>
</protein>
<dbReference type="Proteomes" id="UP001497535">
    <property type="component" value="Unassembled WGS sequence"/>
</dbReference>
<comment type="caution">
    <text evidence="1">The sequence shown here is derived from an EMBL/GenBank/DDBJ whole genome shotgun (WGS) entry which is preliminary data.</text>
</comment>
<organism evidence="1 2">
    <name type="scientific">Meloidogyne enterolobii</name>
    <name type="common">Root-knot nematode worm</name>
    <name type="synonym">Meloidogyne mayaguensis</name>
    <dbReference type="NCBI Taxonomy" id="390850"/>
    <lineage>
        <taxon>Eukaryota</taxon>
        <taxon>Metazoa</taxon>
        <taxon>Ecdysozoa</taxon>
        <taxon>Nematoda</taxon>
        <taxon>Chromadorea</taxon>
        <taxon>Rhabditida</taxon>
        <taxon>Tylenchina</taxon>
        <taxon>Tylenchomorpha</taxon>
        <taxon>Tylenchoidea</taxon>
        <taxon>Meloidogynidae</taxon>
        <taxon>Meloidogyninae</taxon>
        <taxon>Meloidogyne</taxon>
    </lineage>
</organism>
<accession>A0ACB0YW52</accession>